<dbReference type="EMBL" id="JAEPQZ010000008">
    <property type="protein sequence ID" value="KAG2178046.1"/>
    <property type="molecule type" value="Genomic_DNA"/>
</dbReference>
<evidence type="ECO:0000313" key="2">
    <source>
        <dbReference type="Proteomes" id="UP000654370"/>
    </source>
</evidence>
<dbReference type="GO" id="GO:0005737">
    <property type="term" value="C:cytoplasm"/>
    <property type="evidence" value="ECO:0007669"/>
    <property type="project" value="TreeGrafter"/>
</dbReference>
<accession>A0A8H7PQ62</accession>
<organism evidence="1 2">
    <name type="scientific">Mortierella isabellina</name>
    <name type="common">Filamentous fungus</name>
    <name type="synonym">Umbelopsis isabellina</name>
    <dbReference type="NCBI Taxonomy" id="91625"/>
    <lineage>
        <taxon>Eukaryota</taxon>
        <taxon>Fungi</taxon>
        <taxon>Fungi incertae sedis</taxon>
        <taxon>Mucoromycota</taxon>
        <taxon>Mucoromycotina</taxon>
        <taxon>Umbelopsidomycetes</taxon>
        <taxon>Umbelopsidales</taxon>
        <taxon>Umbelopsidaceae</taxon>
        <taxon>Umbelopsis</taxon>
    </lineage>
</organism>
<sequence length="94" mass="10879">DMSQYRSLHLLNTQGLYLNLEEILYLLPDEWPLQVIEGFLTQAFRKATENRLQGKIALGLSRGENLMVSFYYYKYNMVPGLLIMIISLGCPSFI</sequence>
<dbReference type="GO" id="GO:0016020">
    <property type="term" value="C:membrane"/>
    <property type="evidence" value="ECO:0007669"/>
    <property type="project" value="TreeGrafter"/>
</dbReference>
<dbReference type="Proteomes" id="UP000654370">
    <property type="component" value="Unassembled WGS sequence"/>
</dbReference>
<protein>
    <submittedName>
        <fullName evidence="1">Uncharacterized protein</fullName>
    </submittedName>
</protein>
<name>A0A8H7PQ62_MORIS</name>
<evidence type="ECO:0000313" key="1">
    <source>
        <dbReference type="EMBL" id="KAG2178046.1"/>
    </source>
</evidence>
<dbReference type="PANTHER" id="PTHR12894">
    <property type="entry name" value="CNH DOMAIN CONTAINING"/>
    <property type="match status" value="1"/>
</dbReference>
<dbReference type="PANTHER" id="PTHR12894:SF27">
    <property type="entry name" value="TRANSFORMING GROWTH FACTOR-BETA RECEPTOR-ASSOCIATED PROTEIN 1"/>
    <property type="match status" value="1"/>
</dbReference>
<keyword evidence="2" id="KW-1185">Reference proteome</keyword>
<dbReference type="InterPro" id="IPR032914">
    <property type="entry name" value="Vam6/VPS39/TRAP1"/>
</dbReference>
<reference evidence="1" key="1">
    <citation type="submission" date="2020-12" db="EMBL/GenBank/DDBJ databases">
        <title>Metabolic potential, ecology and presence of endohyphal bacteria is reflected in genomic diversity of Mucoromycotina.</title>
        <authorList>
            <person name="Muszewska A."/>
            <person name="Okrasinska A."/>
            <person name="Steczkiewicz K."/>
            <person name="Drgas O."/>
            <person name="Orlowska M."/>
            <person name="Perlinska-Lenart U."/>
            <person name="Aleksandrzak-Piekarczyk T."/>
            <person name="Szatraj K."/>
            <person name="Zielenkiewicz U."/>
            <person name="Pilsyk S."/>
            <person name="Malc E."/>
            <person name="Mieczkowski P."/>
            <person name="Kruszewska J.S."/>
            <person name="Biernat P."/>
            <person name="Pawlowska J."/>
        </authorList>
    </citation>
    <scope>NUCLEOTIDE SEQUENCE</scope>
    <source>
        <strain evidence="1">WA0000067209</strain>
    </source>
</reference>
<dbReference type="GO" id="GO:0034058">
    <property type="term" value="P:endosomal vesicle fusion"/>
    <property type="evidence" value="ECO:0007669"/>
    <property type="project" value="TreeGrafter"/>
</dbReference>
<proteinExistence type="predicted"/>
<gene>
    <name evidence="1" type="ORF">INT43_003299</name>
</gene>
<dbReference type="OrthoDB" id="10258882at2759"/>
<dbReference type="GO" id="GO:0006914">
    <property type="term" value="P:autophagy"/>
    <property type="evidence" value="ECO:0007669"/>
    <property type="project" value="TreeGrafter"/>
</dbReference>
<feature type="non-terminal residue" evidence="1">
    <location>
        <position position="1"/>
    </location>
</feature>
<dbReference type="AlphaFoldDB" id="A0A8H7PQ62"/>
<comment type="caution">
    <text evidence="1">The sequence shown here is derived from an EMBL/GenBank/DDBJ whole genome shotgun (WGS) entry which is preliminary data.</text>
</comment>